<dbReference type="EMBL" id="HACA01002783">
    <property type="protein sequence ID" value="CDW20144.1"/>
    <property type="molecule type" value="Transcribed_RNA"/>
</dbReference>
<organism evidence="1">
    <name type="scientific">Lepeophtheirus salmonis</name>
    <name type="common">Salmon louse</name>
    <name type="synonym">Caligus salmonis</name>
    <dbReference type="NCBI Taxonomy" id="72036"/>
    <lineage>
        <taxon>Eukaryota</taxon>
        <taxon>Metazoa</taxon>
        <taxon>Ecdysozoa</taxon>
        <taxon>Arthropoda</taxon>
        <taxon>Crustacea</taxon>
        <taxon>Multicrustacea</taxon>
        <taxon>Hexanauplia</taxon>
        <taxon>Copepoda</taxon>
        <taxon>Siphonostomatoida</taxon>
        <taxon>Caligidae</taxon>
        <taxon>Lepeophtheirus</taxon>
    </lineage>
</organism>
<sequence>KRIAYSSTLLMRPGLRSEYIKCPTPIPTLTPTPRLRLQQSLLFFNNDVL</sequence>
<feature type="non-terminal residue" evidence="1">
    <location>
        <position position="1"/>
    </location>
</feature>
<evidence type="ECO:0000313" key="1">
    <source>
        <dbReference type="EMBL" id="CDW20144.1"/>
    </source>
</evidence>
<dbReference type="AlphaFoldDB" id="A0A0K2T247"/>
<protein>
    <submittedName>
        <fullName evidence="1">Uncharacterized protein</fullName>
    </submittedName>
</protein>
<reference evidence="1" key="1">
    <citation type="submission" date="2014-05" db="EMBL/GenBank/DDBJ databases">
        <authorList>
            <person name="Chronopoulou M."/>
        </authorList>
    </citation>
    <scope>NUCLEOTIDE SEQUENCE</scope>
    <source>
        <tissue evidence="1">Whole organism</tissue>
    </source>
</reference>
<name>A0A0K2T247_LEPSM</name>
<accession>A0A0K2T247</accession>
<proteinExistence type="predicted"/>